<feature type="domain" description="SPARK" evidence="2">
    <location>
        <begin position="29"/>
        <end position="128"/>
    </location>
</feature>
<protein>
    <recommendedName>
        <fullName evidence="2">SPARK domain-containing protein</fullName>
    </recommendedName>
</protein>
<dbReference type="Proteomes" id="UP001154282">
    <property type="component" value="Unassembled WGS sequence"/>
</dbReference>
<dbReference type="AlphaFoldDB" id="A0AAV0KBC1"/>
<dbReference type="InterPro" id="IPR043891">
    <property type="entry name" value="SPARK"/>
</dbReference>
<proteinExistence type="predicted"/>
<dbReference type="EMBL" id="CAMGYJ010000005">
    <property type="protein sequence ID" value="CAI0419391.1"/>
    <property type="molecule type" value="Genomic_DNA"/>
</dbReference>
<feature type="chain" id="PRO_5043460273" description="SPARK domain-containing protein" evidence="1">
    <location>
        <begin position="24"/>
        <end position="133"/>
    </location>
</feature>
<keyword evidence="4" id="KW-1185">Reference proteome</keyword>
<evidence type="ECO:0000259" key="2">
    <source>
        <dbReference type="Pfam" id="PF19160"/>
    </source>
</evidence>
<name>A0AAV0KBC1_9ROSI</name>
<dbReference type="Pfam" id="PF19160">
    <property type="entry name" value="SPARK"/>
    <property type="match status" value="1"/>
</dbReference>
<accession>A0AAV0KBC1</accession>
<feature type="non-terminal residue" evidence="3">
    <location>
        <position position="1"/>
    </location>
</feature>
<evidence type="ECO:0000313" key="4">
    <source>
        <dbReference type="Proteomes" id="UP001154282"/>
    </source>
</evidence>
<organism evidence="3 4">
    <name type="scientific">Linum tenue</name>
    <dbReference type="NCBI Taxonomy" id="586396"/>
    <lineage>
        <taxon>Eukaryota</taxon>
        <taxon>Viridiplantae</taxon>
        <taxon>Streptophyta</taxon>
        <taxon>Embryophyta</taxon>
        <taxon>Tracheophyta</taxon>
        <taxon>Spermatophyta</taxon>
        <taxon>Magnoliopsida</taxon>
        <taxon>eudicotyledons</taxon>
        <taxon>Gunneridae</taxon>
        <taxon>Pentapetalae</taxon>
        <taxon>rosids</taxon>
        <taxon>fabids</taxon>
        <taxon>Malpighiales</taxon>
        <taxon>Linaceae</taxon>
        <taxon>Linum</taxon>
    </lineage>
</organism>
<evidence type="ECO:0000256" key="1">
    <source>
        <dbReference type="SAM" id="SignalP"/>
    </source>
</evidence>
<gene>
    <name evidence="3" type="ORF">LITE_LOCUS17975</name>
</gene>
<comment type="caution">
    <text evidence="3">The sequence shown here is derived from an EMBL/GenBank/DDBJ whole genome shotgun (WGS) entry which is preliminary data.</text>
</comment>
<feature type="signal peptide" evidence="1">
    <location>
        <begin position="1"/>
        <end position="23"/>
    </location>
</feature>
<sequence length="133" mass="14716">SLRSAALLRLLLLAALLTTVVVAQNTTTAAATCPLDFTGLRRLYDPSNSPAIDSSQTCQYIRQGLRLIQSDYLRRTSRFLPPLSSADSCWRSYQQLINDSLPNFDIRRSCGFQTSWISQGCMNITTSSCMSAV</sequence>
<evidence type="ECO:0000313" key="3">
    <source>
        <dbReference type="EMBL" id="CAI0419391.1"/>
    </source>
</evidence>
<reference evidence="3" key="1">
    <citation type="submission" date="2022-08" db="EMBL/GenBank/DDBJ databases">
        <authorList>
            <person name="Gutierrez-Valencia J."/>
        </authorList>
    </citation>
    <scope>NUCLEOTIDE SEQUENCE</scope>
</reference>
<keyword evidence="1" id="KW-0732">Signal</keyword>